<protein>
    <submittedName>
        <fullName evidence="1">Uncharacterized protein</fullName>
    </submittedName>
</protein>
<reference evidence="1 2" key="1">
    <citation type="submission" date="2021-06" db="EMBL/GenBank/DDBJ databases">
        <authorList>
            <person name="Palmer J.M."/>
        </authorList>
    </citation>
    <scope>NUCLEOTIDE SEQUENCE [LARGE SCALE GENOMIC DNA]</scope>
    <source>
        <strain evidence="1 2">AS_MEX2019</strain>
        <tissue evidence="1">Muscle</tissue>
    </source>
</reference>
<gene>
    <name evidence="1" type="ORF">AMECASPLE_035316</name>
</gene>
<name>A0ABV1ADP8_9TELE</name>
<dbReference type="Proteomes" id="UP001469553">
    <property type="component" value="Unassembled WGS sequence"/>
</dbReference>
<evidence type="ECO:0000313" key="2">
    <source>
        <dbReference type="Proteomes" id="UP001469553"/>
    </source>
</evidence>
<proteinExistence type="predicted"/>
<comment type="caution">
    <text evidence="1">The sequence shown here is derived from an EMBL/GenBank/DDBJ whole genome shotgun (WGS) entry which is preliminary data.</text>
</comment>
<dbReference type="EMBL" id="JAHRIP010089865">
    <property type="protein sequence ID" value="MEQ2316703.1"/>
    <property type="molecule type" value="Genomic_DNA"/>
</dbReference>
<sequence>MPLTRVGGPHAKQHFNCKQHSCTCSKQTKGTDDLLIRFFTLSAELCACEQLVNDRGSQGVLRSNASGHGSLHSLLPLIHPLFFQSVSAITMSVRFNILV</sequence>
<keyword evidence="2" id="KW-1185">Reference proteome</keyword>
<evidence type="ECO:0000313" key="1">
    <source>
        <dbReference type="EMBL" id="MEQ2316703.1"/>
    </source>
</evidence>
<organism evidence="1 2">
    <name type="scientific">Ameca splendens</name>
    <dbReference type="NCBI Taxonomy" id="208324"/>
    <lineage>
        <taxon>Eukaryota</taxon>
        <taxon>Metazoa</taxon>
        <taxon>Chordata</taxon>
        <taxon>Craniata</taxon>
        <taxon>Vertebrata</taxon>
        <taxon>Euteleostomi</taxon>
        <taxon>Actinopterygii</taxon>
        <taxon>Neopterygii</taxon>
        <taxon>Teleostei</taxon>
        <taxon>Neoteleostei</taxon>
        <taxon>Acanthomorphata</taxon>
        <taxon>Ovalentaria</taxon>
        <taxon>Atherinomorphae</taxon>
        <taxon>Cyprinodontiformes</taxon>
        <taxon>Goodeidae</taxon>
        <taxon>Ameca</taxon>
    </lineage>
</organism>
<accession>A0ABV1ADP8</accession>